<feature type="compositionally biased region" description="Basic and acidic residues" evidence="1">
    <location>
        <begin position="213"/>
        <end position="226"/>
    </location>
</feature>
<dbReference type="OrthoDB" id="2445249at2759"/>
<keyword evidence="3" id="KW-1185">Reference proteome</keyword>
<feature type="compositionally biased region" description="Polar residues" evidence="1">
    <location>
        <begin position="970"/>
        <end position="988"/>
    </location>
</feature>
<sequence length="1442" mass="153984">MEASWGSPSAPSTAALASVSSAGSSPTADGTSPLLTAVPQGQASDSPQPDAQGGSTFQKTTPRAWGAVAQTSDSNLAEYPTAAEAAKKTQEHQVEHHQGNGNLNHTSNSTSATKSTTGITPSGEPMAKTVSAMSGGDNWDEADDDEGVDFLNAEAIEFADGSVVVAAAVAQTIEIPKEAEPPLSVTTQKPTTSPQSTIISKPTINHHSAASHPLEERVIDRGDVDFNRSLPNRTPPTAGHSLYQPNHEQGSRFGSHDRNHPSLWQGGSSDRRPSSDRTQGYHHNQRRESFGNRDHSGPPRRDSYDRREPPNRSGSYSRDRDMPYRDNDYGSDRRLSHDRQSHGGDRFSDRPPRDYQVLSRSKDRSLDRSAHFGQGSQPHSHPGPYDRAGPLDRVGPHDIPSPSHRGFGHHLQSSSVDQGYVGPSRSKEGHDSRLNSYGHMAPPGAVEYDRPAQVSEEQREAMKHAADEARRRRQEEETKYEEARARAKAKADELAKKAEEAKLATEKEEQEAREKEELAAKEKLELEARKAKERKEAEAERQTNLPATVKEFGNPNLRPHMLELTDEEQKDALAKWQALPGRLAKEDADRTAQNKERRLLEAEQRAQAANEVPAPTAATNSSTASTTPAVGPWRRGQPLPKAKAEPEANVDSAASATARKDEKLFDIVKPASPSTHGVIHEPRVEQLDKVMHRIEESFHSRGNSVQAMEANMKRPADHSERTTQTNITTGGGTEKDKVSQPDQTPAATTHDKALLKEKSRNAKASRAERSGGDSSTWRKDDKVTSIKDEINAIGDSAIKNPAEAGKSMATTASAPRPIGNGRMSRSAAAAYSKGNYPAKVNGAHGAVKIADITRIHARLSLQSAGDQELELGHRDNVEDKSGDHSTSTKSEASKPSSSAKRNSLLASSAATIFPVNVEKAAKNRGSMSFMVESEIDPPHIVETAPADDITTVKTPLETSAALEDQDQSSKESSNQTWSHVPEEQQQFKTAVHPQSHGGNHVAVPHTLGMLPAGSNMHMFDASVNRGHNQHAQAIWGSAAAVDATSQAGAGTGGAHPVMMAAPGVSGPAHPPQPYPVMMPPPYYIQGYPQPPYYYQRPMAPTPHMNAFPGAGMPPPFGTVPPSSVDARGSPEPTSQALNATASGSSDLQSDASSQAASSPGSSILGPHHWLPRFSVAGDAPPQQAVVSAGPFLVPAPTPQQGQANIMAAANINRVPQPRPYGHHPHPQMMHQQPLPSHSMKHPGRVQTSGPASLESSFQEGSGSPTTADGWNSGATPTSSSSTMASPASSGGRNHGPGQMHSWAPGAGRAGSMGGVGVGPSGTYGNYQPMPHHVHPNGGRGGRGGYGNYHPSREFRPRGGYVGHLNQPHLQGHPSSYSYSHHHQQHGGQPTGVSSGVSGSMDSSPSHSHQHAHQHPQHLATPQPPRVSHSAVVTPASTNALSF</sequence>
<evidence type="ECO:0000256" key="1">
    <source>
        <dbReference type="SAM" id="MobiDB-lite"/>
    </source>
</evidence>
<feature type="compositionally biased region" description="Low complexity" evidence="1">
    <location>
        <begin position="1272"/>
        <end position="1291"/>
    </location>
</feature>
<feature type="region of interest" description="Disordered" evidence="1">
    <location>
        <begin position="1"/>
        <end position="146"/>
    </location>
</feature>
<feature type="region of interest" description="Disordered" evidence="1">
    <location>
        <begin position="1109"/>
        <end position="1163"/>
    </location>
</feature>
<feature type="compositionally biased region" description="Polar residues" evidence="1">
    <location>
        <begin position="1131"/>
        <end position="1140"/>
    </location>
</feature>
<feature type="region of interest" description="Disordered" evidence="1">
    <location>
        <begin position="1214"/>
        <end position="1442"/>
    </location>
</feature>
<feature type="compositionally biased region" description="Polar residues" evidence="1">
    <location>
        <begin position="1245"/>
        <end position="1269"/>
    </location>
</feature>
<dbReference type="EMBL" id="JAAAUQ010000168">
    <property type="protein sequence ID" value="KAF9153543.1"/>
    <property type="molecule type" value="Genomic_DNA"/>
</dbReference>
<feature type="compositionally biased region" description="Basic and acidic residues" evidence="1">
    <location>
        <begin position="317"/>
        <end position="353"/>
    </location>
</feature>
<feature type="region of interest" description="Disordered" evidence="1">
    <location>
        <begin position="875"/>
        <end position="902"/>
    </location>
</feature>
<feature type="compositionally biased region" description="Low complexity" evidence="1">
    <location>
        <begin position="885"/>
        <end position="900"/>
    </location>
</feature>
<proteinExistence type="predicted"/>
<feature type="compositionally biased region" description="Low complexity" evidence="1">
    <location>
        <begin position="613"/>
        <end position="629"/>
    </location>
</feature>
<evidence type="ECO:0000313" key="2">
    <source>
        <dbReference type="EMBL" id="KAF9153543.1"/>
    </source>
</evidence>
<feature type="compositionally biased region" description="Basic and acidic residues" evidence="1">
    <location>
        <begin position="286"/>
        <end position="310"/>
    </location>
</feature>
<feature type="compositionally biased region" description="Gly residues" evidence="1">
    <location>
        <begin position="1307"/>
        <end position="1321"/>
    </location>
</feature>
<feature type="compositionally biased region" description="Basic and acidic residues" evidence="1">
    <location>
        <begin position="583"/>
        <end position="604"/>
    </location>
</feature>
<feature type="compositionally biased region" description="Basic and acidic residues" evidence="1">
    <location>
        <begin position="85"/>
        <end position="98"/>
    </location>
</feature>
<feature type="compositionally biased region" description="Low complexity" evidence="1">
    <location>
        <begin position="1141"/>
        <end position="1162"/>
    </location>
</feature>
<evidence type="ECO:0000313" key="3">
    <source>
        <dbReference type="Proteomes" id="UP000748756"/>
    </source>
</evidence>
<gene>
    <name evidence="2" type="ORF">BG015_003179</name>
</gene>
<feature type="region of interest" description="Disordered" evidence="1">
    <location>
        <begin position="801"/>
        <end position="820"/>
    </location>
</feature>
<feature type="compositionally biased region" description="Low complexity" evidence="1">
    <location>
        <begin position="1"/>
        <end position="28"/>
    </location>
</feature>
<feature type="region of interest" description="Disordered" evidence="1">
    <location>
        <begin position="699"/>
        <end position="782"/>
    </location>
</feature>
<feature type="compositionally biased region" description="Low complexity" evidence="1">
    <location>
        <begin position="186"/>
        <end position="197"/>
    </location>
</feature>
<comment type="caution">
    <text evidence="2">The sequence shown here is derived from an EMBL/GenBank/DDBJ whole genome shotgun (WGS) entry which is preliminary data.</text>
</comment>
<organism evidence="2 3">
    <name type="scientific">Linnemannia schmuckeri</name>
    <dbReference type="NCBI Taxonomy" id="64567"/>
    <lineage>
        <taxon>Eukaryota</taxon>
        <taxon>Fungi</taxon>
        <taxon>Fungi incertae sedis</taxon>
        <taxon>Mucoromycota</taxon>
        <taxon>Mortierellomycotina</taxon>
        <taxon>Mortierellomycetes</taxon>
        <taxon>Mortierellales</taxon>
        <taxon>Mortierellaceae</taxon>
        <taxon>Linnemannia</taxon>
    </lineage>
</organism>
<feature type="compositionally biased region" description="Gly residues" evidence="1">
    <location>
        <begin position="1337"/>
        <end position="1346"/>
    </location>
</feature>
<reference evidence="2" key="1">
    <citation type="journal article" date="2020" name="Fungal Divers.">
        <title>Resolving the Mortierellaceae phylogeny through synthesis of multi-gene phylogenetics and phylogenomics.</title>
        <authorList>
            <person name="Vandepol N."/>
            <person name="Liber J."/>
            <person name="Desiro A."/>
            <person name="Na H."/>
            <person name="Kennedy M."/>
            <person name="Barry K."/>
            <person name="Grigoriev I.V."/>
            <person name="Miller A.N."/>
            <person name="O'Donnell K."/>
            <person name="Stajich J.E."/>
            <person name="Bonito G."/>
        </authorList>
    </citation>
    <scope>NUCLEOTIDE SEQUENCE</scope>
    <source>
        <strain evidence="2">NRRL 6426</strain>
    </source>
</reference>
<feature type="compositionally biased region" description="Low complexity" evidence="1">
    <location>
        <begin position="106"/>
        <end position="117"/>
    </location>
</feature>
<feature type="compositionally biased region" description="Polar residues" evidence="1">
    <location>
        <begin position="29"/>
        <end position="61"/>
    </location>
</feature>
<feature type="compositionally biased region" description="Basic and acidic residues" evidence="1">
    <location>
        <begin position="749"/>
        <end position="782"/>
    </location>
</feature>
<feature type="compositionally biased region" description="Basic and acidic residues" evidence="1">
    <location>
        <begin position="678"/>
        <end position="687"/>
    </location>
</feature>
<feature type="compositionally biased region" description="Basic and acidic residues" evidence="1">
    <location>
        <begin position="711"/>
        <end position="721"/>
    </location>
</feature>
<feature type="compositionally biased region" description="Polar residues" evidence="1">
    <location>
        <begin position="198"/>
        <end position="208"/>
    </location>
</feature>
<protein>
    <submittedName>
        <fullName evidence="2">Uncharacterized protein</fullName>
    </submittedName>
</protein>
<feature type="region of interest" description="Disordered" evidence="1">
    <location>
        <begin position="175"/>
        <end position="557"/>
    </location>
</feature>
<name>A0A9P5VD88_9FUNG</name>
<dbReference type="Proteomes" id="UP000748756">
    <property type="component" value="Unassembled WGS sequence"/>
</dbReference>
<feature type="compositionally biased region" description="Basic and acidic residues" evidence="1">
    <location>
        <begin position="456"/>
        <end position="541"/>
    </location>
</feature>
<accession>A0A9P5VD88</accession>
<feature type="region of interest" description="Disordered" evidence="1">
    <location>
        <begin position="960"/>
        <end position="999"/>
    </location>
</feature>
<feature type="compositionally biased region" description="Basic and acidic residues" evidence="1">
    <location>
        <begin position="360"/>
        <end position="370"/>
    </location>
</feature>
<feature type="region of interest" description="Disordered" evidence="1">
    <location>
        <begin position="578"/>
        <end position="687"/>
    </location>
</feature>
<feature type="compositionally biased region" description="Low complexity" evidence="1">
    <location>
        <begin position="1385"/>
        <end position="1406"/>
    </location>
</feature>